<dbReference type="AlphaFoldDB" id="A0A1X6P627"/>
<feature type="compositionally biased region" description="Low complexity" evidence="1">
    <location>
        <begin position="88"/>
        <end position="100"/>
    </location>
</feature>
<feature type="compositionally biased region" description="Basic and acidic residues" evidence="1">
    <location>
        <begin position="482"/>
        <end position="522"/>
    </location>
</feature>
<feature type="compositionally biased region" description="Gly residues" evidence="1">
    <location>
        <begin position="604"/>
        <end position="614"/>
    </location>
</feature>
<feature type="compositionally biased region" description="Basic residues" evidence="1">
    <location>
        <begin position="339"/>
        <end position="356"/>
    </location>
</feature>
<feature type="region of interest" description="Disordered" evidence="1">
    <location>
        <begin position="88"/>
        <end position="136"/>
    </location>
</feature>
<feature type="compositionally biased region" description="Low complexity" evidence="1">
    <location>
        <begin position="619"/>
        <end position="662"/>
    </location>
</feature>
<evidence type="ECO:0000313" key="2">
    <source>
        <dbReference type="EMBL" id="OSX76342.1"/>
    </source>
</evidence>
<feature type="region of interest" description="Disordered" evidence="1">
    <location>
        <begin position="570"/>
        <end position="682"/>
    </location>
</feature>
<feature type="compositionally biased region" description="Polar residues" evidence="1">
    <location>
        <begin position="163"/>
        <end position="176"/>
    </location>
</feature>
<organism evidence="2 3">
    <name type="scientific">Porphyra umbilicalis</name>
    <name type="common">Purple laver</name>
    <name type="synonym">Red alga</name>
    <dbReference type="NCBI Taxonomy" id="2786"/>
    <lineage>
        <taxon>Eukaryota</taxon>
        <taxon>Rhodophyta</taxon>
        <taxon>Bangiophyceae</taxon>
        <taxon>Bangiales</taxon>
        <taxon>Bangiaceae</taxon>
        <taxon>Porphyra</taxon>
    </lineage>
</organism>
<feature type="region of interest" description="Disordered" evidence="1">
    <location>
        <begin position="339"/>
        <end position="405"/>
    </location>
</feature>
<feature type="compositionally biased region" description="Polar residues" evidence="1">
    <location>
        <begin position="570"/>
        <end position="581"/>
    </location>
</feature>
<feature type="compositionally biased region" description="Basic and acidic residues" evidence="1">
    <location>
        <begin position="178"/>
        <end position="187"/>
    </location>
</feature>
<feature type="region of interest" description="Disordered" evidence="1">
    <location>
        <begin position="151"/>
        <end position="187"/>
    </location>
</feature>
<evidence type="ECO:0000313" key="3">
    <source>
        <dbReference type="Proteomes" id="UP000218209"/>
    </source>
</evidence>
<feature type="compositionally biased region" description="Basic and acidic residues" evidence="1">
    <location>
        <begin position="376"/>
        <end position="390"/>
    </location>
</feature>
<feature type="region of interest" description="Disordered" evidence="1">
    <location>
        <begin position="422"/>
        <end position="551"/>
    </location>
</feature>
<evidence type="ECO:0000256" key="1">
    <source>
        <dbReference type="SAM" id="MobiDB-lite"/>
    </source>
</evidence>
<feature type="compositionally biased region" description="Low complexity" evidence="1">
    <location>
        <begin position="582"/>
        <end position="603"/>
    </location>
</feature>
<feature type="compositionally biased region" description="Basic and acidic residues" evidence="1">
    <location>
        <begin position="422"/>
        <end position="474"/>
    </location>
</feature>
<feature type="compositionally biased region" description="Basic and acidic residues" evidence="1">
    <location>
        <begin position="670"/>
        <end position="682"/>
    </location>
</feature>
<dbReference type="Proteomes" id="UP000218209">
    <property type="component" value="Unassembled WGS sequence"/>
</dbReference>
<keyword evidence="3" id="KW-1185">Reference proteome</keyword>
<feature type="compositionally biased region" description="Polar residues" evidence="1">
    <location>
        <begin position="819"/>
        <end position="834"/>
    </location>
</feature>
<accession>A0A1X6P627</accession>
<sequence length="868" mass="95787">MSPERDRLRGLPSSAADISASSCILNTQTASIISKFVCGFCSRDEHSCSAKHAGVTEQQVTMMPRGMLFRAPSMNFAFTSVNADAMASPSDPSCAAAARSSDIRTLSDGSSSAPRDSSKRWRSPGGHAKGLAAASSDRVPLPVRAAVLAARDAGRVDTDPRPQWQTGQPERSSNGSRDAVRRVGTTDRDYCRRPRRTDVHAACPQGCIYSTPIGVFQETRRLVKVCPARGIQVGNRGHAKAFGLCVVKEAANVVRPAQRRCTLLAQDAAAHAAAVVRAADGESEVRHEIQNGPSDDHLQKTAGTRLDCAPQGAAENDGRHADGHHDVLLAKRHLRKEMKVRGRTPARAQIRRRRQPRAACDRRPRPPRSSPQRCLHGHEHEHEHKLVQHDAHKHKHERTPRDAHEHDNELAQHDVHNHEHECAQPDIHHDGRKQEDERKCEYEEERKHERKGEHEEERKHKGEGESARNILRHDDEDEDAHDDEHKREHKREQKCDHQELRKHNREGEHEEDRKQKRESEHDDEHDEEHDEEHDDSQKREPKCEKHSNQYREHELALVSALLCSGTAPAGTTPNTIVSPEETTATSSTSTSASTIASMRTGTVTGTGMGTGMGTDGSPSRSGTRNASRRASSSESRGSRSPRASSLATAPTQTTSFTRPSTTNADTNRTTMHDDTLGGREMPMRRLRGKQSLWEQSPESHQSAPVLVTGSKNNYFATRVQQETAEAQPTAIFHLPPLPVGHHCLVAAAGIAPPLLAPLPPPARCQLLHADAASLLPPLPLAHTPPTADHSLLLRSSAAIELALCDFQRVDTEQTKAESVSFANSTIVSTPSSSPDRSEKKTWDVRLPRRHIAQPIFLKPRTLMNNTLS</sequence>
<dbReference type="EMBL" id="KV918870">
    <property type="protein sequence ID" value="OSX76342.1"/>
    <property type="molecule type" value="Genomic_DNA"/>
</dbReference>
<proteinExistence type="predicted"/>
<feature type="region of interest" description="Disordered" evidence="1">
    <location>
        <begin position="819"/>
        <end position="841"/>
    </location>
</feature>
<gene>
    <name evidence="2" type="ORF">BU14_0196s0009</name>
</gene>
<reference evidence="2 3" key="1">
    <citation type="submission" date="2017-03" db="EMBL/GenBank/DDBJ databases">
        <title>WGS assembly of Porphyra umbilicalis.</title>
        <authorList>
            <person name="Brawley S.H."/>
            <person name="Blouin N.A."/>
            <person name="Ficko-Blean E."/>
            <person name="Wheeler G.L."/>
            <person name="Lohr M."/>
            <person name="Goodson H.V."/>
            <person name="Jenkins J.W."/>
            <person name="Blaby-Haas C.E."/>
            <person name="Helliwell K.E."/>
            <person name="Chan C."/>
            <person name="Marriage T."/>
            <person name="Bhattacharya D."/>
            <person name="Klein A.S."/>
            <person name="Badis Y."/>
            <person name="Brodie J."/>
            <person name="Cao Y."/>
            <person name="Collen J."/>
            <person name="Dittami S.M."/>
            <person name="Gachon C.M."/>
            <person name="Green B.R."/>
            <person name="Karpowicz S."/>
            <person name="Kim J.W."/>
            <person name="Kudahl U."/>
            <person name="Lin S."/>
            <person name="Michel G."/>
            <person name="Mittag M."/>
            <person name="Olson B.J."/>
            <person name="Pangilinan J."/>
            <person name="Peng Y."/>
            <person name="Qiu H."/>
            <person name="Shu S."/>
            <person name="Singer J.T."/>
            <person name="Smith A.G."/>
            <person name="Sprecher B.N."/>
            <person name="Wagner V."/>
            <person name="Wang W."/>
            <person name="Wang Z.-Y."/>
            <person name="Yan J."/>
            <person name="Yarish C."/>
            <person name="Zoeuner-Riek S."/>
            <person name="Zhuang Y."/>
            <person name="Zou Y."/>
            <person name="Lindquist E.A."/>
            <person name="Grimwood J."/>
            <person name="Barry K."/>
            <person name="Rokhsar D.S."/>
            <person name="Schmutz J."/>
            <person name="Stiller J.W."/>
            <person name="Grossman A.R."/>
            <person name="Prochnik S.E."/>
        </authorList>
    </citation>
    <scope>NUCLEOTIDE SEQUENCE [LARGE SCALE GENOMIC DNA]</scope>
    <source>
        <strain evidence="2">4086291</strain>
    </source>
</reference>
<feature type="compositionally biased region" description="Acidic residues" evidence="1">
    <location>
        <begin position="523"/>
        <end position="534"/>
    </location>
</feature>
<protein>
    <submittedName>
        <fullName evidence="2">Uncharacterized protein</fullName>
    </submittedName>
</protein>
<name>A0A1X6P627_PORUM</name>
<feature type="compositionally biased region" description="Basic and acidic residues" evidence="1">
    <location>
        <begin position="535"/>
        <end position="551"/>
    </location>
</feature>